<feature type="region of interest" description="Disordered" evidence="15">
    <location>
        <begin position="366"/>
        <end position="428"/>
    </location>
</feature>
<dbReference type="CDD" id="cd00887">
    <property type="entry name" value="MoeA"/>
    <property type="match status" value="1"/>
</dbReference>
<evidence type="ECO:0000256" key="12">
    <source>
        <dbReference type="ARBA" id="ARBA00023150"/>
    </source>
</evidence>
<feature type="transmembrane region" description="Helical" evidence="16">
    <location>
        <begin position="86"/>
        <end position="106"/>
    </location>
</feature>
<evidence type="ECO:0000256" key="11">
    <source>
        <dbReference type="ARBA" id="ARBA00023136"/>
    </source>
</evidence>
<dbReference type="InterPro" id="IPR008284">
    <property type="entry name" value="MoCF_biosynth_CS"/>
</dbReference>
<dbReference type="FunFam" id="1.20.120.610:FF:000002">
    <property type="entry name" value="V-type proton ATPase proteolipid subunit"/>
    <property type="match status" value="1"/>
</dbReference>
<dbReference type="AlphaFoldDB" id="A0A6A6E8I1"/>
<dbReference type="InterPro" id="IPR005110">
    <property type="entry name" value="MoeA_linker/N"/>
</dbReference>
<dbReference type="InterPro" id="IPR002379">
    <property type="entry name" value="ATPase_proteolipid_c-like_dom"/>
</dbReference>
<dbReference type="Pfam" id="PF03454">
    <property type="entry name" value="MoeA_C"/>
    <property type="match status" value="1"/>
</dbReference>
<dbReference type="PANTHER" id="PTHR10192:SF5">
    <property type="entry name" value="GEPHYRIN"/>
    <property type="match status" value="1"/>
</dbReference>
<dbReference type="SUPFAM" id="SSF63867">
    <property type="entry name" value="MoeA C-terminal domain-like"/>
    <property type="match status" value="1"/>
</dbReference>
<keyword evidence="12" id="KW-0501">Molybdenum cofactor biosynthesis</keyword>
<evidence type="ECO:0000256" key="2">
    <source>
        <dbReference type="ARBA" id="ARBA00005046"/>
    </source>
</evidence>
<keyword evidence="6" id="KW-0813">Transport</keyword>
<dbReference type="NCBIfam" id="TIGR00177">
    <property type="entry name" value="molyb_syn"/>
    <property type="match status" value="2"/>
</dbReference>
<comment type="subunit">
    <text evidence="14">V-ATPase is a heteromultimeric enzyme composed of a peripheral catalytic V1 complex (components A to H) attached to an integral membrane V0 proton pore complex (components: a, c, c', c'', d, e, f and VOA1). The decameric c-ring forms the proton-conducting pore, and is composed of eight proteolipid subunits c, one subunit c' and one subunit c''.</text>
</comment>
<dbReference type="Pfam" id="PF00137">
    <property type="entry name" value="ATP-synt_C"/>
    <property type="match status" value="2"/>
</dbReference>
<dbReference type="InterPro" id="IPR035921">
    <property type="entry name" value="F/V-ATP_Csub_sf"/>
</dbReference>
<dbReference type="GO" id="GO:0061599">
    <property type="term" value="F:molybdopterin molybdotransferase activity"/>
    <property type="evidence" value="ECO:0007669"/>
    <property type="project" value="TreeGrafter"/>
</dbReference>
<feature type="compositionally biased region" description="Basic residues" evidence="15">
    <location>
        <begin position="381"/>
        <end position="405"/>
    </location>
</feature>
<evidence type="ECO:0000256" key="16">
    <source>
        <dbReference type="SAM" id="Phobius"/>
    </source>
</evidence>
<keyword evidence="19" id="KW-1185">Reference proteome</keyword>
<evidence type="ECO:0000256" key="7">
    <source>
        <dbReference type="ARBA" id="ARBA00022692"/>
    </source>
</evidence>
<dbReference type="Pfam" id="PF00994">
    <property type="entry name" value="MoCF_biosynth"/>
    <property type="match status" value="2"/>
</dbReference>
<feature type="transmembrane region" description="Helical" evidence="16">
    <location>
        <begin position="5"/>
        <end position="23"/>
    </location>
</feature>
<evidence type="ECO:0000256" key="6">
    <source>
        <dbReference type="ARBA" id="ARBA00022448"/>
    </source>
</evidence>
<dbReference type="PRINTS" id="PR00122">
    <property type="entry name" value="VACATPASE"/>
</dbReference>
<comment type="function">
    <text evidence="13">Proton-conducting pore forming subunit of the V0 complex of vacuolar(H+)-ATPase (V-ATPase), a multisubunit enzyme composed of a peripheral complex (V1) that hydrolyzes ATP and a membrane integral complex (V0) that translocates protons. V-ATPase is responsible for acidifying and maintaining the pH of intracellular compartments.</text>
</comment>
<dbReference type="CDD" id="cd18177">
    <property type="entry name" value="ATP-synt_Vo_c_ATP6F_rpt1"/>
    <property type="match status" value="1"/>
</dbReference>
<comment type="subcellular location">
    <subcellularLocation>
        <location evidence="1">Membrane</location>
        <topology evidence="1">Multi-pass membrane protein</topology>
    </subcellularLocation>
</comment>
<evidence type="ECO:0000313" key="18">
    <source>
        <dbReference type="EMBL" id="KAF2188277.1"/>
    </source>
</evidence>
<evidence type="ECO:0000256" key="15">
    <source>
        <dbReference type="SAM" id="MobiDB-lite"/>
    </source>
</evidence>
<dbReference type="SMART" id="SM00852">
    <property type="entry name" value="MoCF_biosynth"/>
    <property type="match status" value="2"/>
</dbReference>
<dbReference type="GO" id="GO:0006777">
    <property type="term" value="P:Mo-molybdopterin cofactor biosynthetic process"/>
    <property type="evidence" value="ECO:0007669"/>
    <property type="project" value="UniProtKB-KW"/>
</dbReference>
<evidence type="ECO:0000256" key="13">
    <source>
        <dbReference type="ARBA" id="ARBA00045519"/>
    </source>
</evidence>
<evidence type="ECO:0000256" key="4">
    <source>
        <dbReference type="ARBA" id="ARBA00007589"/>
    </source>
</evidence>
<dbReference type="GO" id="GO:0005774">
    <property type="term" value="C:vacuolar membrane"/>
    <property type="evidence" value="ECO:0007669"/>
    <property type="project" value="UniProtKB-ARBA"/>
</dbReference>
<accession>A0A6A6E8I1</accession>
<dbReference type="SUPFAM" id="SSF53218">
    <property type="entry name" value="Molybdenum cofactor biosynthesis proteins"/>
    <property type="match status" value="2"/>
</dbReference>
<sequence length="862" mass="91478">MSLTYGIGGSTAALGVVALYMLFNGEGEAFNVGQFLESISPYTWASLGIGLCIGLSVVGSAWGIFTTGVSIVGGGVKAPRIRTKNLISIIFCEVVAIYGVIMAIIFSSKLNYIAEPERLYSARNYYTGYALFWAGITVGMCNLVCGVSVGINGSSAALADAADPGLFVKILVIEIFSSILGLFGLIIGLLLQTAILVVSETASKDPSSDKCIPILQDVFSNLGNDQWEVAETKIIPDDVLEIQQCIQTWTDREEVINLIVTSGGTGFAVKDVTPEAVSPLLNRQAPGLVHGMLASSYSVTPFALMSRPVAGVRKKTLILTLPGSPKGAKENLESVLKLLPHACIQAAGADSRPLHAGGVKKLEVDAGVSSPHKPDEMASGYHHHHHSHGHDHSHGHGAHAIPRAHTKPEDRPQSNDPNAGPTRRYRSSPYPMLAVNDALALISEHTPPPTVQKVPVNMALGGVVLAEDVKATESVPAFRASIVDGYAVKIPQSGRFAKGVYPVSLVSHAQPGEVKELKEGEIARITTGAPLPPGADAVTMVEDTILKTQTEDGKEEKEVEILTDAIQAGENVREVGSDVREGDTIMKKGEGVTVVGGEFGLLASVGTTEVSVYRRPIVGVLSTGDEIIPHDKPGPLKLGEVRDTNRPTLITAVRSHRFQAVDLGIVSDKPGALEQTLRDALRKVDVIITSGGVSMGELDLLKPTIERSLGGTIHFGRVNMKPGKPTTFATVPVKNDAGERMTKAIFSLPGNPASAVVTFHLFVLPSLHQTSGIKPLGLPRVKVTLEEDIQLDRQRPEYHRALVITRDDGLLYASSTGGQRSSRIGSFKGANALLSMPAGHGSMKKGERVDALLMGKLGEIES</sequence>
<feature type="transmembrane region" description="Helical" evidence="16">
    <location>
        <begin position="166"/>
        <end position="191"/>
    </location>
</feature>
<dbReference type="PANTHER" id="PTHR10192">
    <property type="entry name" value="MOLYBDOPTERIN BIOSYNTHESIS PROTEIN"/>
    <property type="match status" value="1"/>
</dbReference>
<dbReference type="InterPro" id="IPR000245">
    <property type="entry name" value="ATPase_proteolipid_csu"/>
</dbReference>
<evidence type="ECO:0000256" key="3">
    <source>
        <dbReference type="ARBA" id="ARBA00007296"/>
    </source>
</evidence>
<keyword evidence="10" id="KW-0406">Ion transport</keyword>
<comment type="similarity">
    <text evidence="5">In the C-terminal section; belongs to the MoeA family.</text>
</comment>
<dbReference type="UniPathway" id="UPA00344"/>
<dbReference type="Proteomes" id="UP000800200">
    <property type="component" value="Unassembled WGS sequence"/>
</dbReference>
<feature type="transmembrane region" description="Helical" evidence="16">
    <location>
        <begin position="126"/>
        <end position="145"/>
    </location>
</feature>
<feature type="transmembrane region" description="Helical" evidence="16">
    <location>
        <begin position="43"/>
        <end position="65"/>
    </location>
</feature>
<dbReference type="SUPFAM" id="SSF63882">
    <property type="entry name" value="MoeA N-terminal region -like"/>
    <property type="match status" value="1"/>
</dbReference>
<reference evidence="18" key="1">
    <citation type="journal article" date="2020" name="Stud. Mycol.">
        <title>101 Dothideomycetes genomes: a test case for predicting lifestyles and emergence of pathogens.</title>
        <authorList>
            <person name="Haridas S."/>
            <person name="Albert R."/>
            <person name="Binder M."/>
            <person name="Bloem J."/>
            <person name="Labutti K."/>
            <person name="Salamov A."/>
            <person name="Andreopoulos B."/>
            <person name="Baker S."/>
            <person name="Barry K."/>
            <person name="Bills G."/>
            <person name="Bluhm B."/>
            <person name="Cannon C."/>
            <person name="Castanera R."/>
            <person name="Culley D."/>
            <person name="Daum C."/>
            <person name="Ezra D."/>
            <person name="Gonzalez J."/>
            <person name="Henrissat B."/>
            <person name="Kuo A."/>
            <person name="Liang C."/>
            <person name="Lipzen A."/>
            <person name="Lutzoni F."/>
            <person name="Magnuson J."/>
            <person name="Mondo S."/>
            <person name="Nolan M."/>
            <person name="Ohm R."/>
            <person name="Pangilinan J."/>
            <person name="Park H.-J."/>
            <person name="Ramirez L."/>
            <person name="Alfaro M."/>
            <person name="Sun H."/>
            <person name="Tritt A."/>
            <person name="Yoshinaga Y."/>
            <person name="Zwiers L.-H."/>
            <person name="Turgeon B."/>
            <person name="Goodwin S."/>
            <person name="Spatafora J."/>
            <person name="Crous P."/>
            <person name="Grigoriev I."/>
        </authorList>
    </citation>
    <scope>NUCLEOTIDE SEQUENCE</scope>
    <source>
        <strain evidence="18">CBS 207.26</strain>
    </source>
</reference>
<dbReference type="NCBIfam" id="NF045515">
    <property type="entry name" value="Glp_gephyrin"/>
    <property type="match status" value="1"/>
</dbReference>
<feature type="domain" description="MoaB/Mog" evidence="17">
    <location>
        <begin position="194"/>
        <end position="342"/>
    </location>
</feature>
<dbReference type="EMBL" id="ML994624">
    <property type="protein sequence ID" value="KAF2188277.1"/>
    <property type="molecule type" value="Genomic_DNA"/>
</dbReference>
<comment type="similarity">
    <text evidence="4">In the N-terminal section; belongs to the MoaB/Mog family.</text>
</comment>
<dbReference type="InterPro" id="IPR001453">
    <property type="entry name" value="MoaB/Mog_dom"/>
</dbReference>
<dbReference type="CDD" id="cd00886">
    <property type="entry name" value="MogA_MoaB"/>
    <property type="match status" value="1"/>
</dbReference>
<evidence type="ECO:0000256" key="1">
    <source>
        <dbReference type="ARBA" id="ARBA00004141"/>
    </source>
</evidence>
<dbReference type="InterPro" id="IPR036688">
    <property type="entry name" value="MoeA_C_domain_IV_sf"/>
</dbReference>
<keyword evidence="11 16" id="KW-0472">Membrane</keyword>
<dbReference type="InterPro" id="IPR036135">
    <property type="entry name" value="MoeA_linker/N_sf"/>
</dbReference>
<dbReference type="GO" id="GO:0033179">
    <property type="term" value="C:proton-transporting V-type ATPase, V0 domain"/>
    <property type="evidence" value="ECO:0007669"/>
    <property type="project" value="InterPro"/>
</dbReference>
<evidence type="ECO:0000256" key="9">
    <source>
        <dbReference type="ARBA" id="ARBA00022989"/>
    </source>
</evidence>
<evidence type="ECO:0000259" key="17">
    <source>
        <dbReference type="SMART" id="SM00852"/>
    </source>
</evidence>
<organism evidence="18 19">
    <name type="scientific">Zopfia rhizophila CBS 207.26</name>
    <dbReference type="NCBI Taxonomy" id="1314779"/>
    <lineage>
        <taxon>Eukaryota</taxon>
        <taxon>Fungi</taxon>
        <taxon>Dikarya</taxon>
        <taxon>Ascomycota</taxon>
        <taxon>Pezizomycotina</taxon>
        <taxon>Dothideomycetes</taxon>
        <taxon>Dothideomycetes incertae sedis</taxon>
        <taxon>Zopfiaceae</taxon>
        <taxon>Zopfia</taxon>
    </lineage>
</organism>
<feature type="domain" description="MoaB/Mog" evidence="17">
    <location>
        <begin position="619"/>
        <end position="769"/>
    </location>
</feature>
<dbReference type="Gene3D" id="1.20.120.610">
    <property type="entry name" value="lithium bound rotor ring of v- atpase"/>
    <property type="match status" value="1"/>
</dbReference>
<dbReference type="SUPFAM" id="SSF81333">
    <property type="entry name" value="F1F0 ATP synthase subunit C"/>
    <property type="match status" value="2"/>
</dbReference>
<gene>
    <name evidence="18" type="ORF">K469DRAFT_724823</name>
</gene>
<dbReference type="InterPro" id="IPR038987">
    <property type="entry name" value="MoeA-like"/>
</dbReference>
<evidence type="ECO:0000313" key="19">
    <source>
        <dbReference type="Proteomes" id="UP000800200"/>
    </source>
</evidence>
<dbReference type="Pfam" id="PF03453">
    <property type="entry name" value="MoeA_N"/>
    <property type="match status" value="1"/>
</dbReference>
<dbReference type="InterPro" id="IPR005111">
    <property type="entry name" value="MoeA_C_domain_IV"/>
</dbReference>
<evidence type="ECO:0000256" key="10">
    <source>
        <dbReference type="ARBA" id="ARBA00023065"/>
    </source>
</evidence>
<evidence type="ECO:0000256" key="14">
    <source>
        <dbReference type="ARBA" id="ARBA00046480"/>
    </source>
</evidence>
<dbReference type="FunFam" id="2.170.190.11:FF:000002">
    <property type="entry name" value="Molybdopterin molybdenumtransferase"/>
    <property type="match status" value="1"/>
</dbReference>
<dbReference type="Gene3D" id="2.170.190.11">
    <property type="entry name" value="Molybdopterin biosynthesis moea protein, domain 3"/>
    <property type="match status" value="1"/>
</dbReference>
<keyword evidence="8" id="KW-0375">Hydrogen ion transport</keyword>
<dbReference type="Gene3D" id="3.90.105.10">
    <property type="entry name" value="Molybdopterin biosynthesis moea protein, domain 2"/>
    <property type="match status" value="1"/>
</dbReference>
<dbReference type="Gene3D" id="3.40.980.10">
    <property type="entry name" value="MoaB/Mog-like domain"/>
    <property type="match status" value="2"/>
</dbReference>
<dbReference type="GO" id="GO:0005829">
    <property type="term" value="C:cytosol"/>
    <property type="evidence" value="ECO:0007669"/>
    <property type="project" value="TreeGrafter"/>
</dbReference>
<protein>
    <submittedName>
        <fullName evidence="18">Gephyrin</fullName>
    </submittedName>
</protein>
<evidence type="ECO:0000256" key="5">
    <source>
        <dbReference type="ARBA" id="ARBA00008339"/>
    </source>
</evidence>
<dbReference type="InterPro" id="IPR036425">
    <property type="entry name" value="MoaB/Mog-like_dom_sf"/>
</dbReference>
<proteinExistence type="inferred from homology"/>
<dbReference type="PROSITE" id="PS01079">
    <property type="entry name" value="MOCF_BIOSYNTHESIS_2"/>
    <property type="match status" value="1"/>
</dbReference>
<comment type="similarity">
    <text evidence="3">Belongs to the V-ATPase proteolipid subunit family.</text>
</comment>
<dbReference type="Gene3D" id="2.40.340.10">
    <property type="entry name" value="MoeA, C-terminal, domain IV"/>
    <property type="match status" value="1"/>
</dbReference>
<keyword evidence="7 16" id="KW-0812">Transmembrane</keyword>
<dbReference type="FunFam" id="3.40.980.10:FF:000011">
    <property type="entry name" value="Molybdopterin molybdenumtransferase"/>
    <property type="match status" value="1"/>
</dbReference>
<keyword evidence="9 16" id="KW-1133">Transmembrane helix</keyword>
<evidence type="ECO:0000256" key="8">
    <source>
        <dbReference type="ARBA" id="ARBA00022781"/>
    </source>
</evidence>
<dbReference type="OrthoDB" id="4349954at2759"/>
<name>A0A6A6E8I1_9PEZI</name>
<comment type="pathway">
    <text evidence="2">Cofactor biosynthesis; molybdopterin biosynthesis.</text>
</comment>
<dbReference type="GO" id="GO:0046961">
    <property type="term" value="F:proton-transporting ATPase activity, rotational mechanism"/>
    <property type="evidence" value="ECO:0007669"/>
    <property type="project" value="InterPro"/>
</dbReference>
<dbReference type="CDD" id="cd18178">
    <property type="entry name" value="ATP-synt_Vo_c_ATP6F_rpt2"/>
    <property type="match status" value="1"/>
</dbReference>